<dbReference type="CDD" id="cd10527">
    <property type="entry name" value="SET_LSMT"/>
    <property type="match status" value="1"/>
</dbReference>
<proteinExistence type="predicted"/>
<accession>A0A9P7VDM6</accession>
<feature type="compositionally biased region" description="Acidic residues" evidence="1">
    <location>
        <begin position="314"/>
        <end position="332"/>
    </location>
</feature>
<evidence type="ECO:0000313" key="2">
    <source>
        <dbReference type="EMBL" id="KAG7195384.1"/>
    </source>
</evidence>
<protein>
    <recommendedName>
        <fullName evidence="4">SET domain-containing protein</fullName>
    </recommendedName>
</protein>
<dbReference type="RefSeq" id="XP_043050931.1">
    <property type="nucleotide sequence ID" value="XM_043194607.1"/>
</dbReference>
<feature type="compositionally biased region" description="Basic and acidic residues" evidence="1">
    <location>
        <begin position="467"/>
        <end position="476"/>
    </location>
</feature>
<feature type="compositionally biased region" description="Acidic residues" evidence="1">
    <location>
        <begin position="477"/>
        <end position="488"/>
    </location>
</feature>
<comment type="caution">
    <text evidence="2">The sequence shown here is derived from an EMBL/GenBank/DDBJ whole genome shotgun (WGS) entry which is preliminary data.</text>
</comment>
<dbReference type="OrthoDB" id="441812at2759"/>
<organism evidence="2 3">
    <name type="scientific">Scheffersomyces spartinae</name>
    <dbReference type="NCBI Taxonomy" id="45513"/>
    <lineage>
        <taxon>Eukaryota</taxon>
        <taxon>Fungi</taxon>
        <taxon>Dikarya</taxon>
        <taxon>Ascomycota</taxon>
        <taxon>Saccharomycotina</taxon>
        <taxon>Pichiomycetes</taxon>
        <taxon>Debaryomycetaceae</taxon>
        <taxon>Scheffersomyces</taxon>
    </lineage>
</organism>
<evidence type="ECO:0008006" key="4">
    <source>
        <dbReference type="Google" id="ProtNLM"/>
    </source>
</evidence>
<dbReference type="Gene3D" id="3.90.1410.10">
    <property type="entry name" value="set domain protein methyltransferase, domain 1"/>
    <property type="match status" value="1"/>
</dbReference>
<sequence>MSGSINTDRLVEWLNQNGHWDDEILEVRASTVGGMGVFLRDDISVEDVDQLLLRIPKSSVLSCKNSYIYNLLIDYQELQDFAEFGNTDENDDTPIDLTSGMHGLVLAVIYELDAGNSSPWYEYLHSIDFVNASTPVCLWSEAGKKLLRNTEIDLLDMLNLKELTWFFKVCCAFAEANSGIIDVPGILRRSESAKIAQFGKVVTSVISRAFEVDDFHGLSLVPGADLFNHKSPLYSENMIKGGEHVHFMSDNNSCLTCGEINCADHGSETSSETGGDSSVDELESNESMNEEEEEEKNPESSAITLDDIAMLEQELAEEEESDADTDKDDDECLTISDSKINGGVSNTPEAELALELADSSKCCDITLVANDIQPGMEIFNTYGNGLSNPYLLQRYGFVSPNNPNNTVSLSVQMFRYLKNLRKGISKGKETMLQAKIDWFEEVGFGLINDIDLERRSCHQKHGHGHEHKHEHGRCGEEDKEDEEDEYESPETWPLAVRIEYPGKLSIQACAIILLLQMSFKEFELRFRNITKPTALLANSKKYLTVETPEVLGLAKRWCQEKLRLYCPLDSNDLLSETERHFEIIRQIIDQEQKMLVLFINKL</sequence>
<dbReference type="PANTHER" id="PTHR13271">
    <property type="entry name" value="UNCHARACTERIZED PUTATIVE METHYLTRANSFERASE"/>
    <property type="match status" value="1"/>
</dbReference>
<dbReference type="Proteomes" id="UP000790833">
    <property type="component" value="Unassembled WGS sequence"/>
</dbReference>
<feature type="region of interest" description="Disordered" evidence="1">
    <location>
        <begin position="266"/>
        <end position="340"/>
    </location>
</feature>
<name>A0A9P7VDM6_9ASCO</name>
<dbReference type="AlphaFoldDB" id="A0A9P7VDM6"/>
<gene>
    <name evidence="2" type="ORF">KQ657_003913</name>
</gene>
<evidence type="ECO:0000256" key="1">
    <source>
        <dbReference type="SAM" id="MobiDB-lite"/>
    </source>
</evidence>
<feature type="region of interest" description="Disordered" evidence="1">
    <location>
        <begin position="461"/>
        <end position="488"/>
    </location>
</feature>
<dbReference type="GeneID" id="66117287"/>
<feature type="compositionally biased region" description="Low complexity" evidence="1">
    <location>
        <begin position="268"/>
        <end position="277"/>
    </location>
</feature>
<dbReference type="GO" id="GO:0005634">
    <property type="term" value="C:nucleus"/>
    <property type="evidence" value="ECO:0007669"/>
    <property type="project" value="TreeGrafter"/>
</dbReference>
<dbReference type="GO" id="GO:0016279">
    <property type="term" value="F:protein-lysine N-methyltransferase activity"/>
    <property type="evidence" value="ECO:0007669"/>
    <property type="project" value="TreeGrafter"/>
</dbReference>
<dbReference type="PANTHER" id="PTHR13271:SF34">
    <property type="entry name" value="N-LYSINE METHYLTRANSFERASE SETD6"/>
    <property type="match status" value="1"/>
</dbReference>
<evidence type="ECO:0000313" key="3">
    <source>
        <dbReference type="Proteomes" id="UP000790833"/>
    </source>
</evidence>
<feature type="compositionally biased region" description="Acidic residues" evidence="1">
    <location>
        <begin position="278"/>
        <end position="296"/>
    </location>
</feature>
<dbReference type="EMBL" id="JAHMUF010000004">
    <property type="protein sequence ID" value="KAG7195384.1"/>
    <property type="molecule type" value="Genomic_DNA"/>
</dbReference>
<dbReference type="InterPro" id="IPR046341">
    <property type="entry name" value="SET_dom_sf"/>
</dbReference>
<reference evidence="2" key="1">
    <citation type="submission" date="2021-03" db="EMBL/GenBank/DDBJ databases">
        <authorList>
            <person name="Palmer J.M."/>
        </authorList>
    </citation>
    <scope>NUCLEOTIDE SEQUENCE</scope>
    <source>
        <strain evidence="2">ARV_011</strain>
    </source>
</reference>
<dbReference type="SUPFAM" id="SSF82199">
    <property type="entry name" value="SET domain"/>
    <property type="match status" value="2"/>
</dbReference>
<keyword evidence="3" id="KW-1185">Reference proteome</keyword>
<dbReference type="InterPro" id="IPR050600">
    <property type="entry name" value="SETD3_SETD6_MTase"/>
</dbReference>